<dbReference type="AlphaFoldDB" id="A0A392UDD9"/>
<name>A0A392UDD9_9FABA</name>
<comment type="caution">
    <text evidence="1">The sequence shown here is derived from an EMBL/GenBank/DDBJ whole genome shotgun (WGS) entry which is preliminary data.</text>
</comment>
<accession>A0A392UDD9</accession>
<feature type="non-terminal residue" evidence="1">
    <location>
        <position position="1"/>
    </location>
</feature>
<organism evidence="1 2">
    <name type="scientific">Trifolium medium</name>
    <dbReference type="NCBI Taxonomy" id="97028"/>
    <lineage>
        <taxon>Eukaryota</taxon>
        <taxon>Viridiplantae</taxon>
        <taxon>Streptophyta</taxon>
        <taxon>Embryophyta</taxon>
        <taxon>Tracheophyta</taxon>
        <taxon>Spermatophyta</taxon>
        <taxon>Magnoliopsida</taxon>
        <taxon>eudicotyledons</taxon>
        <taxon>Gunneridae</taxon>
        <taxon>Pentapetalae</taxon>
        <taxon>rosids</taxon>
        <taxon>fabids</taxon>
        <taxon>Fabales</taxon>
        <taxon>Fabaceae</taxon>
        <taxon>Papilionoideae</taxon>
        <taxon>50 kb inversion clade</taxon>
        <taxon>NPAAA clade</taxon>
        <taxon>Hologalegina</taxon>
        <taxon>IRL clade</taxon>
        <taxon>Trifolieae</taxon>
        <taxon>Trifolium</taxon>
    </lineage>
</organism>
<dbReference type="Proteomes" id="UP000265520">
    <property type="component" value="Unassembled WGS sequence"/>
</dbReference>
<evidence type="ECO:0000313" key="1">
    <source>
        <dbReference type="EMBL" id="MCI70440.1"/>
    </source>
</evidence>
<evidence type="ECO:0000313" key="2">
    <source>
        <dbReference type="Proteomes" id="UP000265520"/>
    </source>
</evidence>
<keyword evidence="2" id="KW-1185">Reference proteome</keyword>
<reference evidence="1 2" key="1">
    <citation type="journal article" date="2018" name="Front. Plant Sci.">
        <title>Red Clover (Trifolium pratense) and Zigzag Clover (T. medium) - A Picture of Genomic Similarities and Differences.</title>
        <authorList>
            <person name="Dluhosova J."/>
            <person name="Istvanek J."/>
            <person name="Nedelnik J."/>
            <person name="Repkova J."/>
        </authorList>
    </citation>
    <scope>NUCLEOTIDE SEQUENCE [LARGE SCALE GENOMIC DNA]</scope>
    <source>
        <strain evidence="2">cv. 10/8</strain>
        <tissue evidence="1">Leaf</tissue>
    </source>
</reference>
<dbReference type="EMBL" id="LXQA010776140">
    <property type="protein sequence ID" value="MCI70440.1"/>
    <property type="molecule type" value="Genomic_DNA"/>
</dbReference>
<proteinExistence type="predicted"/>
<sequence>IWGEGSHMTREGRNLMKVVVAEEVEVLGIVPFVECRVTVSLSARRKMQDVSSVGILVTKQIVTTRF</sequence>
<protein>
    <submittedName>
        <fullName evidence="1">Uncharacterized protein</fullName>
    </submittedName>
</protein>